<evidence type="ECO:0000256" key="2">
    <source>
        <dbReference type="ARBA" id="ARBA00021483"/>
    </source>
</evidence>
<sequence length="231" mass="25421">MSHQPTTLEAALPALNDCWNKIGVAGDASCPELQQHVHCRNCPTYAAAAIVLLDRDLPTGYLAEWSLHYARKKQDGESETESAVIFRIGVEWLALPTSIIQEVAGTKAIHTLPGFRSNMLLGLTPINGELIVCVSLARVLGLEESHASAQKKEKLISQRFLIAEKEGWRVTFPVDEVHGVQRYTVHQRQPVPATVAHSAGTYTKSVLPWRDKSVALLDDGLLFHALNRSLS</sequence>
<dbReference type="Gene3D" id="2.40.50.180">
    <property type="entry name" value="CheA-289, Domain 4"/>
    <property type="match status" value="1"/>
</dbReference>
<evidence type="ECO:0000256" key="1">
    <source>
        <dbReference type="ARBA" id="ARBA00004496"/>
    </source>
</evidence>
<accession>A0A5B9E8C6</accession>
<dbReference type="GO" id="GO:0006935">
    <property type="term" value="P:chemotaxis"/>
    <property type="evidence" value="ECO:0007669"/>
    <property type="project" value="InterPro"/>
</dbReference>
<dbReference type="RefSeq" id="WP_147647633.1">
    <property type="nucleotide sequence ID" value="NZ_CP042806.1"/>
</dbReference>
<evidence type="ECO:0000313" key="5">
    <source>
        <dbReference type="EMBL" id="QEE28443.1"/>
    </source>
</evidence>
<feature type="domain" description="CheW-like" evidence="4">
    <location>
        <begin position="80"/>
        <end position="228"/>
    </location>
</feature>
<keyword evidence="3" id="KW-0963">Cytoplasm</keyword>
<dbReference type="OrthoDB" id="21516at2"/>
<dbReference type="InterPro" id="IPR039315">
    <property type="entry name" value="CheW"/>
</dbReference>
<dbReference type="SUPFAM" id="SSF50341">
    <property type="entry name" value="CheW-like"/>
    <property type="match status" value="1"/>
</dbReference>
<name>A0A5B9E8C6_9BACT</name>
<dbReference type="PANTHER" id="PTHR22617">
    <property type="entry name" value="CHEMOTAXIS SENSOR HISTIDINE KINASE-RELATED"/>
    <property type="match status" value="1"/>
</dbReference>
<dbReference type="EMBL" id="CP042806">
    <property type="protein sequence ID" value="QEE28443.1"/>
    <property type="molecule type" value="Genomic_DNA"/>
</dbReference>
<dbReference type="Gene3D" id="2.30.30.40">
    <property type="entry name" value="SH3 Domains"/>
    <property type="match status" value="1"/>
</dbReference>
<evidence type="ECO:0000256" key="3">
    <source>
        <dbReference type="ARBA" id="ARBA00022490"/>
    </source>
</evidence>
<dbReference type="GO" id="GO:0007165">
    <property type="term" value="P:signal transduction"/>
    <property type="evidence" value="ECO:0007669"/>
    <property type="project" value="InterPro"/>
</dbReference>
<evidence type="ECO:0000313" key="6">
    <source>
        <dbReference type="Proteomes" id="UP000321820"/>
    </source>
</evidence>
<gene>
    <name evidence="5" type="ORF">FTW19_10785</name>
</gene>
<dbReference type="Proteomes" id="UP000321820">
    <property type="component" value="Chromosome"/>
</dbReference>
<keyword evidence="6" id="KW-1185">Reference proteome</keyword>
<dbReference type="PROSITE" id="PS50851">
    <property type="entry name" value="CHEW"/>
    <property type="match status" value="1"/>
</dbReference>
<dbReference type="Pfam" id="PF01584">
    <property type="entry name" value="CheW"/>
    <property type="match status" value="1"/>
</dbReference>
<dbReference type="InterPro" id="IPR036061">
    <property type="entry name" value="CheW-like_dom_sf"/>
</dbReference>
<protein>
    <recommendedName>
        <fullName evidence="2">Chemotaxis protein CheW</fullName>
    </recommendedName>
</protein>
<dbReference type="KEGG" id="talb:FTW19_10785"/>
<comment type="subcellular location">
    <subcellularLocation>
        <location evidence="1">Cytoplasm</location>
    </subcellularLocation>
</comment>
<dbReference type="InterPro" id="IPR002545">
    <property type="entry name" value="CheW-lke_dom"/>
</dbReference>
<reference evidence="5 6" key="1">
    <citation type="submission" date="2019-08" db="EMBL/GenBank/DDBJ databases">
        <title>Complete genome sequence of Terriglobus albidus strain ORNL.</title>
        <authorList>
            <person name="Podar M."/>
        </authorList>
    </citation>
    <scope>NUCLEOTIDE SEQUENCE [LARGE SCALE GENOMIC DNA]</scope>
    <source>
        <strain evidence="5 6">ORNL</strain>
    </source>
</reference>
<evidence type="ECO:0000259" key="4">
    <source>
        <dbReference type="PROSITE" id="PS50851"/>
    </source>
</evidence>
<dbReference type="PANTHER" id="PTHR22617:SF45">
    <property type="entry name" value="CHEMOTAXIS PROTEIN CHEW"/>
    <property type="match status" value="1"/>
</dbReference>
<dbReference type="AlphaFoldDB" id="A0A5B9E8C6"/>
<organism evidence="5 6">
    <name type="scientific">Terriglobus albidus</name>
    <dbReference type="NCBI Taxonomy" id="1592106"/>
    <lineage>
        <taxon>Bacteria</taxon>
        <taxon>Pseudomonadati</taxon>
        <taxon>Acidobacteriota</taxon>
        <taxon>Terriglobia</taxon>
        <taxon>Terriglobales</taxon>
        <taxon>Acidobacteriaceae</taxon>
        <taxon>Terriglobus</taxon>
    </lineage>
</organism>
<proteinExistence type="predicted"/>
<dbReference type="GO" id="GO:0005829">
    <property type="term" value="C:cytosol"/>
    <property type="evidence" value="ECO:0007669"/>
    <property type="project" value="TreeGrafter"/>
</dbReference>